<gene>
    <name evidence="1" type="ORF">J2Z31_005557</name>
</gene>
<reference evidence="1 2" key="1">
    <citation type="submission" date="2021-03" db="EMBL/GenBank/DDBJ databases">
        <title>Genomic Encyclopedia of Type Strains, Phase IV (KMG-IV): sequencing the most valuable type-strain genomes for metagenomic binning, comparative biology and taxonomic classification.</title>
        <authorList>
            <person name="Goeker M."/>
        </authorList>
    </citation>
    <scope>NUCLEOTIDE SEQUENCE [LARGE SCALE GENOMIC DNA]</scope>
    <source>
        <strain evidence="1 2">DSM 13372</strain>
    </source>
</reference>
<evidence type="ECO:0000313" key="2">
    <source>
        <dbReference type="Proteomes" id="UP000730739"/>
    </source>
</evidence>
<keyword evidence="2" id="KW-1185">Reference proteome</keyword>
<name>A0ABS4R804_9HYPH</name>
<dbReference type="PANTHER" id="PTHR33055">
    <property type="entry name" value="TRANSPOSASE FOR INSERTION SEQUENCE ELEMENT IS1111A"/>
    <property type="match status" value="1"/>
</dbReference>
<dbReference type="InterPro" id="IPR047650">
    <property type="entry name" value="Transpos_IS110"/>
</dbReference>
<proteinExistence type="predicted"/>
<evidence type="ECO:0000313" key="1">
    <source>
        <dbReference type="EMBL" id="MBP2239016.1"/>
    </source>
</evidence>
<comment type="caution">
    <text evidence="1">The sequence shown here is derived from an EMBL/GenBank/DDBJ whole genome shotgun (WGS) entry which is preliminary data.</text>
</comment>
<dbReference type="PANTHER" id="PTHR33055:SF3">
    <property type="entry name" value="PUTATIVE TRANSPOSASE FOR IS117-RELATED"/>
    <property type="match status" value="1"/>
</dbReference>
<protein>
    <submittedName>
        <fullName evidence="1">Transposase</fullName>
    </submittedName>
</protein>
<dbReference type="EMBL" id="JAGILA010000010">
    <property type="protein sequence ID" value="MBP2239016.1"/>
    <property type="molecule type" value="Genomic_DNA"/>
</dbReference>
<sequence length="103" mass="11751">MTGSGSTGFLDREDWIESHVVDAASIAVSRRHRRAKTDRIDGKALIRTLMAYKRGEPRVCSMARVPTPEEEDRRRICRERKALVAERVLHVNRIKGLLLNQGI</sequence>
<dbReference type="Proteomes" id="UP000730739">
    <property type="component" value="Unassembled WGS sequence"/>
</dbReference>
<organism evidence="1 2">
    <name type="scientific">Sinorhizobium kostiense</name>
    <dbReference type="NCBI Taxonomy" id="76747"/>
    <lineage>
        <taxon>Bacteria</taxon>
        <taxon>Pseudomonadati</taxon>
        <taxon>Pseudomonadota</taxon>
        <taxon>Alphaproteobacteria</taxon>
        <taxon>Hyphomicrobiales</taxon>
        <taxon>Rhizobiaceae</taxon>
        <taxon>Sinorhizobium/Ensifer group</taxon>
        <taxon>Sinorhizobium</taxon>
    </lineage>
</organism>
<accession>A0ABS4R804</accession>